<dbReference type="AlphaFoldDB" id="A0A5K3FWW1"/>
<name>A0A5K3FWW1_MESCO</name>
<organism evidence="1">
    <name type="scientific">Mesocestoides corti</name>
    <name type="common">Flatworm</name>
    <dbReference type="NCBI Taxonomy" id="53468"/>
    <lineage>
        <taxon>Eukaryota</taxon>
        <taxon>Metazoa</taxon>
        <taxon>Spiralia</taxon>
        <taxon>Lophotrochozoa</taxon>
        <taxon>Platyhelminthes</taxon>
        <taxon>Cestoda</taxon>
        <taxon>Eucestoda</taxon>
        <taxon>Cyclophyllidea</taxon>
        <taxon>Mesocestoididae</taxon>
        <taxon>Mesocestoides</taxon>
    </lineage>
</organism>
<evidence type="ECO:0000313" key="1">
    <source>
        <dbReference type="WBParaSite" id="MCU_012419-RA"/>
    </source>
</evidence>
<dbReference type="WBParaSite" id="MCU_012419-RA">
    <property type="protein sequence ID" value="MCU_012419-RA"/>
    <property type="gene ID" value="MCU_012419"/>
</dbReference>
<protein>
    <submittedName>
        <fullName evidence="1">Glycosyl hydrolase</fullName>
    </submittedName>
</protein>
<proteinExistence type="predicted"/>
<accession>A0A5K3FWW1</accession>
<reference evidence="1" key="1">
    <citation type="submission" date="2019-11" db="UniProtKB">
        <authorList>
            <consortium name="WormBaseParasite"/>
        </authorList>
    </citation>
    <scope>IDENTIFICATION</scope>
</reference>
<sequence>MHDSLRSPLLQRKVQRCGPIDGTADVAFSNNHLSVVSDLRRIGLNLSVFDVTNYAPSEVVGS</sequence>